<evidence type="ECO:0000313" key="5">
    <source>
        <dbReference type="Proteomes" id="UP001233314"/>
    </source>
</evidence>
<dbReference type="InterPro" id="IPR013783">
    <property type="entry name" value="Ig-like_fold"/>
</dbReference>
<dbReference type="InterPro" id="IPR022409">
    <property type="entry name" value="PKD/Chitinase_dom"/>
</dbReference>
<feature type="domain" description="PKD" evidence="3">
    <location>
        <begin position="917"/>
        <end position="998"/>
    </location>
</feature>
<evidence type="ECO:0000313" key="4">
    <source>
        <dbReference type="EMBL" id="MDO7868518.1"/>
    </source>
</evidence>
<dbReference type="Proteomes" id="UP001233314">
    <property type="component" value="Unassembled WGS sequence"/>
</dbReference>
<feature type="domain" description="PKD" evidence="3">
    <location>
        <begin position="1261"/>
        <end position="1343"/>
    </location>
</feature>
<evidence type="ECO:0000256" key="2">
    <source>
        <dbReference type="SAM" id="SignalP"/>
    </source>
</evidence>
<dbReference type="Gene3D" id="2.60.40.10">
    <property type="entry name" value="Immunoglobulins"/>
    <property type="match status" value="15"/>
</dbReference>
<feature type="domain" description="PKD" evidence="3">
    <location>
        <begin position="1003"/>
        <end position="1084"/>
    </location>
</feature>
<feature type="domain" description="PKD" evidence="3">
    <location>
        <begin position="307"/>
        <end position="391"/>
    </location>
</feature>
<dbReference type="SUPFAM" id="SSF49299">
    <property type="entry name" value="PKD domain"/>
    <property type="match status" value="15"/>
</dbReference>
<dbReference type="EMBL" id="JAUQTA010000001">
    <property type="protein sequence ID" value="MDO7868518.1"/>
    <property type="molecule type" value="Genomic_DNA"/>
</dbReference>
<dbReference type="PANTHER" id="PTHR46182">
    <property type="entry name" value="FI19480P1"/>
    <property type="match status" value="1"/>
</dbReference>
<comment type="caution">
    <text evidence="4">The sequence shown here is derived from an EMBL/GenBank/DDBJ whole genome shotgun (WGS) entry which is preliminary data.</text>
</comment>
<protein>
    <submittedName>
        <fullName evidence="4">PKD domain-containing protein</fullName>
    </submittedName>
</protein>
<dbReference type="InterPro" id="IPR000601">
    <property type="entry name" value="PKD_dom"/>
</dbReference>
<feature type="domain" description="PKD" evidence="3">
    <location>
        <begin position="37"/>
        <end position="125"/>
    </location>
</feature>
<evidence type="ECO:0000256" key="1">
    <source>
        <dbReference type="SAM" id="MobiDB-lite"/>
    </source>
</evidence>
<feature type="domain" description="PKD" evidence="3">
    <location>
        <begin position="573"/>
        <end position="654"/>
    </location>
</feature>
<feature type="domain" description="PKD" evidence="3">
    <location>
        <begin position="1175"/>
        <end position="1261"/>
    </location>
</feature>
<evidence type="ECO:0000259" key="3">
    <source>
        <dbReference type="PROSITE" id="PS50093"/>
    </source>
</evidence>
<dbReference type="PROSITE" id="PS50093">
    <property type="entry name" value="PKD"/>
    <property type="match status" value="15"/>
</dbReference>
<keyword evidence="5" id="KW-1185">Reference proteome</keyword>
<reference evidence="4 5" key="1">
    <citation type="submission" date="2023-07" db="EMBL/GenBank/DDBJ databases">
        <title>Nocardioides sp. nov WY-20 isolated from soil.</title>
        <authorList>
            <person name="Liu B."/>
            <person name="Wan Y."/>
        </authorList>
    </citation>
    <scope>NUCLEOTIDE SEQUENCE [LARGE SCALE GENOMIC DNA]</scope>
    <source>
        <strain evidence="4 5">WY-20</strain>
    </source>
</reference>
<feature type="domain" description="PKD" evidence="3">
    <location>
        <begin position="421"/>
        <end position="488"/>
    </location>
</feature>
<dbReference type="InterPro" id="IPR035986">
    <property type="entry name" value="PKD_dom_sf"/>
</dbReference>
<dbReference type="InterPro" id="IPR006311">
    <property type="entry name" value="TAT_signal"/>
</dbReference>
<feature type="region of interest" description="Disordered" evidence="1">
    <location>
        <begin position="220"/>
        <end position="247"/>
    </location>
</feature>
<dbReference type="SMART" id="SM00089">
    <property type="entry name" value="PKD"/>
    <property type="match status" value="15"/>
</dbReference>
<keyword evidence="2" id="KW-0732">Signal</keyword>
<dbReference type="CDD" id="cd00146">
    <property type="entry name" value="PKD"/>
    <property type="match status" value="13"/>
</dbReference>
<name>A0ABT9B5V7_9ACTN</name>
<dbReference type="PANTHER" id="PTHR46182:SF2">
    <property type="entry name" value="FI19480P1"/>
    <property type="match status" value="1"/>
</dbReference>
<proteinExistence type="predicted"/>
<feature type="domain" description="PKD" evidence="3">
    <location>
        <begin position="745"/>
        <end position="826"/>
    </location>
</feature>
<dbReference type="RefSeq" id="WP_305027892.1">
    <property type="nucleotide sequence ID" value="NZ_JAUQTA010000001.1"/>
</dbReference>
<sequence length="1465" mass="146778">MRSNRRALKLVLATSLAAPAAFVVTPAADAALLNSPPTAVAQATPNPAHAGNTVTLLGSGSSDSQTATANLSYAWNFGDGSAATASSSSNIAVDHIYPDAGVYTVTLTVTDAGGLTDTDQVVLNVDDTAPVAQATATPSPALVEQAVTFDGSGTADQETADSGLTFAWTFGDGSTGAGVKPTHAYAAAGTYTVKLVVTDPQGASDTKTFALQVTNSAPTAAGTITPASPTAGESVTFDGTASTDKETPQSLTYSWDFADGSPKASTVAPAHTYAASGYYQVKLTVTDPQGLATTKSFALTVGANEKPAARLTASQTKANVGQSVSFDGSTSTDRETAALTYAWDFGDGTDTTALTSSKVTHSWTAAGTYTVTLRVTDANGQTGTATVTITVGNTAPVPAGTVTPQPAYALQQVTLDGSASTDAETPSQLQYSWTFGDGSAATAYDASPVAKHVYAAGSYTATLRVKDPVGAVSLKTFSVSVLANAAPVARPTATPNPAHPGKPVTLDGSGSTDADGDALTYLWTLPDGSSATTASTAYTFPATGTYTASLTVTDAHGISSTSSVTVEATNAAPTAAVAASPLTAHRGQEVTFDGRGSSDPDADALTYLWEFPGGDTATTSVAKHTWADAGSYAVKLTVVDPFGASATKTVTVTVVNRAPVAVATASPQAAHTGETVTFDGTGSSDPDGDALSYTWEFPGGATATTAKATRAFPAVGTYQVKLTVTDAFGASTSDLVTVTASNAAPVASATATPATPHPGDTITFDGTGSSDPDGDALTYRWEFPGGVTATTAKTTRPAGPIGTYQVKLTVTDPYGASSSTTLTVNVSNKAPTAVATFSPAAPRPGTTVTFDGTGSSDPDGDALAYTWEFPDGSTSTVAKPTRSWSAPGSYPVKLTVTDPYGASASTTVTVTVSNKTPVAAATATPTAPRPGDTVTFDGTGSSDPDGDALTYRWEFPGGATATTAKATRTWSATGSYTAKLTVTDPYGASSSTTVSVNVSNQAPVASATATPVAPHVGDAVSFDATGSSDPDGDALTYLWAFPGGATATTAKASHTWSATGSYLVTLTVTDRYGASSSTTVTVNVGNAAPSAVGTATPAAPHPGSVVTFDATRSSDPDGDALTYLWDFGGGDTATTASATHTWASLGSYPVTLTVTDAFGASDTTTLTVVVSNRAPVVSAAVTPAAPLPGDVVTFDGTGSSDPDGDALTYLWDFGGGDTASTAKATRSWSAPGSHTGTLTVTDAFGASSSTTVTVTVANTAPTASFTFAPQPLYTGVTATFDASASSDQESPGSLTYAWSVDGGAPVEGATLARSFGQPGSHSVALRVTDADGASSTAYRTVIVARRVACEGSSVTRGGTWNVVSSNARGGKSCRNATSGRGSLTVLTSGDRFGLTFGRVKGGGTAKIYVDGSYVGAVSTGATSTTVAWTGRTVFAGLGAGPHKVVVRMATGIGNIDDLLVYGPLR</sequence>
<feature type="domain" description="PKD" evidence="3">
    <location>
        <begin position="218"/>
        <end position="301"/>
    </location>
</feature>
<feature type="signal peptide" evidence="2">
    <location>
        <begin position="1"/>
        <end position="30"/>
    </location>
</feature>
<dbReference type="PROSITE" id="PS51318">
    <property type="entry name" value="TAT"/>
    <property type="match status" value="1"/>
</dbReference>
<dbReference type="Pfam" id="PF18911">
    <property type="entry name" value="PKD_4"/>
    <property type="match status" value="15"/>
</dbReference>
<feature type="domain" description="PKD" evidence="3">
    <location>
        <begin position="130"/>
        <end position="218"/>
    </location>
</feature>
<feature type="domain" description="PKD" evidence="3">
    <location>
        <begin position="1089"/>
        <end position="1170"/>
    </location>
</feature>
<organism evidence="4 5">
    <name type="scientific">Nocardioides jiangxiensis</name>
    <dbReference type="NCBI Taxonomy" id="3064524"/>
    <lineage>
        <taxon>Bacteria</taxon>
        <taxon>Bacillati</taxon>
        <taxon>Actinomycetota</taxon>
        <taxon>Actinomycetes</taxon>
        <taxon>Propionibacteriales</taxon>
        <taxon>Nocardioidaceae</taxon>
        <taxon>Nocardioides</taxon>
    </lineage>
</organism>
<feature type="domain" description="PKD" evidence="3">
    <location>
        <begin position="659"/>
        <end position="745"/>
    </location>
</feature>
<feature type="domain" description="PKD" evidence="3">
    <location>
        <begin position="831"/>
        <end position="917"/>
    </location>
</feature>
<gene>
    <name evidence="4" type="ORF">Q5722_09075</name>
</gene>
<feature type="compositionally biased region" description="Polar residues" evidence="1">
    <location>
        <begin position="225"/>
        <end position="247"/>
    </location>
</feature>
<accession>A0ABT9B5V7</accession>
<dbReference type="InterPro" id="IPR029865">
    <property type="entry name" value="KIAA0319-like"/>
</dbReference>
<feature type="chain" id="PRO_5047178314" evidence="2">
    <location>
        <begin position="31"/>
        <end position="1465"/>
    </location>
</feature>
<feature type="domain" description="PKD" evidence="3">
    <location>
        <begin position="487"/>
        <end position="573"/>
    </location>
</feature>